<dbReference type="RefSeq" id="WP_013686259.1">
    <property type="nucleotide sequence ID" value="NC_015321.1"/>
</dbReference>
<dbReference type="SUPFAM" id="SSF52025">
    <property type="entry name" value="PA domain"/>
    <property type="match status" value="1"/>
</dbReference>
<dbReference type="eggNOG" id="COG3291">
    <property type="taxonomic scope" value="Bacteria"/>
</dbReference>
<protein>
    <submittedName>
        <fullName evidence="5">Protease-associated PA domain protein</fullName>
    </submittedName>
</protein>
<feature type="chain" id="PRO_5003283629" evidence="2">
    <location>
        <begin position="20"/>
        <end position="594"/>
    </location>
</feature>
<reference evidence="5 6" key="1">
    <citation type="journal article" date="2011" name="Stand. Genomic Sci.">
        <title>Complete genome sequence of the gliding freshwater bacterium Fluviicola taffensis type strain (RW262).</title>
        <authorList>
            <person name="Woyke T."/>
            <person name="Chertkov O."/>
            <person name="Lapidus A."/>
            <person name="Nolan M."/>
            <person name="Lucas S."/>
            <person name="Del Rio T.G."/>
            <person name="Tice H."/>
            <person name="Cheng J.F."/>
            <person name="Tapia R."/>
            <person name="Han C."/>
            <person name="Goodwin L."/>
            <person name="Pitluck S."/>
            <person name="Liolios K."/>
            <person name="Pagani I."/>
            <person name="Ivanova N."/>
            <person name="Huntemann M."/>
            <person name="Mavromatis K."/>
            <person name="Mikhailova N."/>
            <person name="Pati A."/>
            <person name="Chen A."/>
            <person name="Palaniappan K."/>
            <person name="Land M."/>
            <person name="Hauser L."/>
            <person name="Brambilla E.M."/>
            <person name="Rohde M."/>
            <person name="Mwirichia R."/>
            <person name="Sikorski J."/>
            <person name="Tindall B.J."/>
            <person name="Goker M."/>
            <person name="Bristow J."/>
            <person name="Eisen J.A."/>
            <person name="Markowitz V."/>
            <person name="Hugenholtz P."/>
            <person name="Klenk H.P."/>
            <person name="Kyrpides N.C."/>
        </authorList>
    </citation>
    <scope>NUCLEOTIDE SEQUENCE [LARGE SCALE GENOMIC DNA]</scope>
    <source>
        <strain evidence="6">DSM 16823 / RW262 / RW262</strain>
    </source>
</reference>
<keyword evidence="5" id="KW-0378">Hydrolase</keyword>
<dbReference type="HOGENOM" id="CLU_459105_0_0_10"/>
<evidence type="ECO:0000259" key="4">
    <source>
        <dbReference type="Pfam" id="PF18962"/>
    </source>
</evidence>
<dbReference type="NCBIfam" id="TIGR04183">
    <property type="entry name" value="Por_Secre_tail"/>
    <property type="match status" value="1"/>
</dbReference>
<dbReference type="Proteomes" id="UP000007463">
    <property type="component" value="Chromosome"/>
</dbReference>
<feature type="signal peptide" evidence="2">
    <location>
        <begin position="1"/>
        <end position="19"/>
    </location>
</feature>
<feature type="domain" description="Secretion system C-terminal sorting" evidence="4">
    <location>
        <begin position="520"/>
        <end position="586"/>
    </location>
</feature>
<keyword evidence="6" id="KW-1185">Reference proteome</keyword>
<dbReference type="Pfam" id="PF02225">
    <property type="entry name" value="PA"/>
    <property type="match status" value="1"/>
</dbReference>
<keyword evidence="5" id="KW-0645">Protease</keyword>
<organism evidence="5 6">
    <name type="scientific">Fluviicola taffensis (strain DSM 16823 / NCIMB 13979 / RW262)</name>
    <dbReference type="NCBI Taxonomy" id="755732"/>
    <lineage>
        <taxon>Bacteria</taxon>
        <taxon>Pseudomonadati</taxon>
        <taxon>Bacteroidota</taxon>
        <taxon>Flavobacteriia</taxon>
        <taxon>Flavobacteriales</taxon>
        <taxon>Crocinitomicaceae</taxon>
        <taxon>Fluviicola</taxon>
    </lineage>
</organism>
<sequence precursor="true">MKKLLLSLALGLVGSSAMSQVIFSVEAPVAIEGFYDFSTTGTGWGLPNLNGYLLIDTVKLADDLTTNGVNAQGNPASATGCNTLPANSLAGKVALVFRGDGGTPGIGACEFGTKALKCQQAGAVAVIIVNRDATTLAMSPGSQTPTTDGSLVTIPVIMINLAAGQGILNQLTNNVPVVVLIGDKSGYYGDDVTTFDNNCVRARFGSKPVALTQNASEFSLNPGTWVYNNGSNDQTNVLLTTTIKRNGTSIYTEVSTPRDIISGDSVFMTTPTFSSASYAVGNYELTYSLALTGTDEFLGDNTSTNYFSISDSLWSLVRLDAAPGKVVAKDGFYRATTPPTGTFETCITLKDPNASRVAMDGVYFGGLVPGTASEDTLITLDGFEVSWSLYTWNDNNKTIASGTFSAINEVANGTYNYPEPADALEEATVFIPINNGPYRFLNNQDYLLCISSYIPKLYMAFSTEDYYDYAIKADNLIRFPFRNNSTTWTPQGFSISASIAIRTGATLSVDENELVNASAFPVPAKEVITVKVKAAGDATLKIVDMAGRLVSTQAVTIENGEFQTSVEGMNSGSYVFTLDYSNGTTSRFNVVVSK</sequence>
<dbReference type="CDD" id="cd04818">
    <property type="entry name" value="PA_subtilisin_1"/>
    <property type="match status" value="1"/>
</dbReference>
<evidence type="ECO:0000256" key="2">
    <source>
        <dbReference type="SAM" id="SignalP"/>
    </source>
</evidence>
<accession>F2IEG4</accession>
<dbReference type="GO" id="GO:0006508">
    <property type="term" value="P:proteolysis"/>
    <property type="evidence" value="ECO:0007669"/>
    <property type="project" value="UniProtKB-KW"/>
</dbReference>
<dbReference type="Gene3D" id="3.50.30.30">
    <property type="match status" value="1"/>
</dbReference>
<gene>
    <name evidence="5" type="ordered locus">Fluta_1494</name>
</gene>
<dbReference type="InterPro" id="IPR026444">
    <property type="entry name" value="Secre_tail"/>
</dbReference>
<evidence type="ECO:0000313" key="6">
    <source>
        <dbReference type="Proteomes" id="UP000007463"/>
    </source>
</evidence>
<dbReference type="GO" id="GO:0008233">
    <property type="term" value="F:peptidase activity"/>
    <property type="evidence" value="ECO:0007669"/>
    <property type="project" value="UniProtKB-KW"/>
</dbReference>
<dbReference type="Pfam" id="PF18962">
    <property type="entry name" value="Por_Secre_tail"/>
    <property type="match status" value="1"/>
</dbReference>
<dbReference type="OrthoDB" id="5377264at2"/>
<evidence type="ECO:0000313" key="5">
    <source>
        <dbReference type="EMBL" id="AEA43488.1"/>
    </source>
</evidence>
<dbReference type="EMBL" id="CP002542">
    <property type="protein sequence ID" value="AEA43488.1"/>
    <property type="molecule type" value="Genomic_DNA"/>
</dbReference>
<dbReference type="InterPro" id="IPR003137">
    <property type="entry name" value="PA_domain"/>
</dbReference>
<feature type="domain" description="PA" evidence="3">
    <location>
        <begin position="77"/>
        <end position="165"/>
    </location>
</feature>
<dbReference type="AlphaFoldDB" id="F2IEG4"/>
<dbReference type="InterPro" id="IPR046450">
    <property type="entry name" value="PA_dom_sf"/>
</dbReference>
<name>F2IEG4_FLUTR</name>
<dbReference type="STRING" id="755732.Fluta_1494"/>
<dbReference type="KEGG" id="fte:Fluta_1494"/>
<keyword evidence="1 2" id="KW-0732">Signal</keyword>
<evidence type="ECO:0000259" key="3">
    <source>
        <dbReference type="Pfam" id="PF02225"/>
    </source>
</evidence>
<reference evidence="6" key="2">
    <citation type="submission" date="2011-02" db="EMBL/GenBank/DDBJ databases">
        <title>The complete genome of Fluviicola taffensis DSM 16823.</title>
        <authorList>
            <consortium name="US DOE Joint Genome Institute (JGI-PGF)"/>
            <person name="Lucas S."/>
            <person name="Copeland A."/>
            <person name="Lapidus A."/>
            <person name="Bruce D."/>
            <person name="Goodwin L."/>
            <person name="Pitluck S."/>
            <person name="Kyrpides N."/>
            <person name="Mavromatis K."/>
            <person name="Ivanova N."/>
            <person name="Mikhailova N."/>
            <person name="Pagani I."/>
            <person name="Chertkov O."/>
            <person name="Detter J.C."/>
            <person name="Han C."/>
            <person name="Tapia R."/>
            <person name="Land M."/>
            <person name="Hauser L."/>
            <person name="Markowitz V."/>
            <person name="Cheng J.-F."/>
            <person name="Hugenholtz P."/>
            <person name="Woyke T."/>
            <person name="Wu D."/>
            <person name="Tindall B."/>
            <person name="Pomrenke H.G."/>
            <person name="Brambilla E."/>
            <person name="Klenk H.-P."/>
            <person name="Eisen J.A."/>
        </authorList>
    </citation>
    <scope>NUCLEOTIDE SEQUENCE [LARGE SCALE GENOMIC DNA]</scope>
    <source>
        <strain evidence="6">DSM 16823 / RW262 / RW262</strain>
    </source>
</reference>
<proteinExistence type="predicted"/>
<evidence type="ECO:0000256" key="1">
    <source>
        <dbReference type="ARBA" id="ARBA00022729"/>
    </source>
</evidence>